<dbReference type="Gene3D" id="1.10.287.470">
    <property type="entry name" value="Helix hairpin bin"/>
    <property type="match status" value="1"/>
</dbReference>
<protein>
    <submittedName>
        <fullName evidence="4">HlyD family secretion protein</fullName>
    </submittedName>
</protein>
<evidence type="ECO:0000259" key="3">
    <source>
        <dbReference type="Pfam" id="PF25917"/>
    </source>
</evidence>
<keyword evidence="2" id="KW-0472">Membrane</keyword>
<evidence type="ECO:0000256" key="2">
    <source>
        <dbReference type="SAM" id="Phobius"/>
    </source>
</evidence>
<dbReference type="PANTHER" id="PTHR30386">
    <property type="entry name" value="MEMBRANE FUSION SUBUNIT OF EMRAB-TOLC MULTIDRUG EFFLUX PUMP"/>
    <property type="match status" value="1"/>
</dbReference>
<dbReference type="InterPro" id="IPR058625">
    <property type="entry name" value="MdtA-like_BSH"/>
</dbReference>
<dbReference type="OrthoDB" id="286173at2"/>
<gene>
    <name evidence="4" type="ORF">FEM41_09810</name>
</gene>
<evidence type="ECO:0000313" key="4">
    <source>
        <dbReference type="EMBL" id="QCT19923.1"/>
    </source>
</evidence>
<dbReference type="PANTHER" id="PTHR30386:SF18">
    <property type="entry name" value="INNER MEMBRANE PROTEIN YIAV-RELATED"/>
    <property type="match status" value="1"/>
</dbReference>
<evidence type="ECO:0000313" key="5">
    <source>
        <dbReference type="Proteomes" id="UP000302163"/>
    </source>
</evidence>
<feature type="domain" description="Multidrug resistance protein MdtA-like barrel-sandwich hybrid" evidence="3">
    <location>
        <begin position="62"/>
        <end position="241"/>
    </location>
</feature>
<feature type="transmembrane region" description="Helical" evidence="2">
    <location>
        <begin position="31"/>
        <end position="49"/>
    </location>
</feature>
<organism evidence="4 5">
    <name type="scientific">Jejubacter calystegiae</name>
    <dbReference type="NCBI Taxonomy" id="2579935"/>
    <lineage>
        <taxon>Bacteria</taxon>
        <taxon>Pseudomonadati</taxon>
        <taxon>Pseudomonadota</taxon>
        <taxon>Gammaproteobacteria</taxon>
        <taxon>Enterobacterales</taxon>
        <taxon>Enterobacteriaceae</taxon>
        <taxon>Jejubacter</taxon>
    </lineage>
</organism>
<keyword evidence="2" id="KW-0812">Transmembrane</keyword>
<comment type="similarity">
    <text evidence="1">Belongs to the membrane fusion protein (MFP) (TC 8.A.1) family.</text>
</comment>
<sequence>METLMLLTYAALCIVIFKLFKIPLNKWTVPTAVLGGIIMIGALVLVMNYNTPYTRMGSQVFRSVPIVPQVRGRVIEVPVKPNQPLRQGDVLFRIDPTPFQAEVDNLKAQVKEASQGALSLDASLSGARAELQRAVAQRDKDQREYARFQAGYAKGAFSDQMIDSRRQNYKASQAAVEAAQAKVREAKLALDSEINGDNTAVAALMAELRKAQFKLDHTVVRAPSDGYVTQVGLRPGVMATALGLAPVMTFIPTDTHQSASYVAAFRQNSLQRLKPGYKAEFIFPAIPGKVFAGEVVQVLPAIGESQLQAQGKLLTTSALQTDGRALVMLNVTDKRLAAYPLPQGTSVEVAVYSDHFHHLAMIRKILIRMKSWQNFLYLDH</sequence>
<name>A0A4P8YIQ7_9ENTR</name>
<dbReference type="Gene3D" id="2.40.30.170">
    <property type="match status" value="1"/>
</dbReference>
<dbReference type="Gene3D" id="2.40.50.100">
    <property type="match status" value="1"/>
</dbReference>
<dbReference type="SUPFAM" id="SSF111369">
    <property type="entry name" value="HlyD-like secretion proteins"/>
    <property type="match status" value="1"/>
</dbReference>
<dbReference type="RefSeq" id="WP_138095800.1">
    <property type="nucleotide sequence ID" value="NZ_CP040428.1"/>
</dbReference>
<dbReference type="KEGG" id="izh:FEM41_09810"/>
<keyword evidence="2" id="KW-1133">Transmembrane helix</keyword>
<dbReference type="InterPro" id="IPR050739">
    <property type="entry name" value="MFP"/>
</dbReference>
<dbReference type="Proteomes" id="UP000302163">
    <property type="component" value="Chromosome"/>
</dbReference>
<dbReference type="AlphaFoldDB" id="A0A4P8YIQ7"/>
<accession>A0A4P8YIQ7</accession>
<dbReference type="EMBL" id="CP040428">
    <property type="protein sequence ID" value="QCT19923.1"/>
    <property type="molecule type" value="Genomic_DNA"/>
</dbReference>
<evidence type="ECO:0000256" key="1">
    <source>
        <dbReference type="ARBA" id="ARBA00009477"/>
    </source>
</evidence>
<dbReference type="Pfam" id="PF25917">
    <property type="entry name" value="BSH_RND"/>
    <property type="match status" value="1"/>
</dbReference>
<reference evidence="4 5" key="1">
    <citation type="submission" date="2019-05" db="EMBL/GenBank/DDBJ databases">
        <title>Complete genome sequence of Izhakiella calystegiae KSNA2, an endophyte isolated from beach morning glory (Calystegia soldanella).</title>
        <authorList>
            <person name="Jiang L."/>
            <person name="Jeong J.C."/>
            <person name="Kim C.Y."/>
            <person name="Kim D.H."/>
            <person name="Kim S.W."/>
            <person name="Lee j."/>
        </authorList>
    </citation>
    <scope>NUCLEOTIDE SEQUENCE [LARGE SCALE GENOMIC DNA]</scope>
    <source>
        <strain evidence="4 5">KSNA2</strain>
    </source>
</reference>
<proteinExistence type="inferred from homology"/>
<keyword evidence="5" id="KW-1185">Reference proteome</keyword>